<feature type="region of interest" description="Disordered" evidence="1">
    <location>
        <begin position="111"/>
        <end position="141"/>
    </location>
</feature>
<sequence>MRMDGRWTHTADDWSGCHPTYARTYHSRRRRSQFPVKDTTASELKDGRWGTSGWIVIKLSMMYSPRFIYTSGSPCTTFRRRRSCEIKKNTRKDTKHHSMHQPNAHLAVIGQTQPRTSHTSWKANASRRVSSRLGSQKKAWL</sequence>
<gene>
    <name evidence="2" type="ORF">RSOLAG1IB_12291</name>
</gene>
<dbReference type="AlphaFoldDB" id="A0A0B7FQ09"/>
<evidence type="ECO:0000256" key="1">
    <source>
        <dbReference type="SAM" id="MobiDB-lite"/>
    </source>
</evidence>
<organism evidence="2 3">
    <name type="scientific">Thanatephorus cucumeris (strain AG1-IB / isolate 7/3/14)</name>
    <name type="common">Lettuce bottom rot fungus</name>
    <name type="synonym">Rhizoctonia solani</name>
    <dbReference type="NCBI Taxonomy" id="1108050"/>
    <lineage>
        <taxon>Eukaryota</taxon>
        <taxon>Fungi</taxon>
        <taxon>Dikarya</taxon>
        <taxon>Basidiomycota</taxon>
        <taxon>Agaricomycotina</taxon>
        <taxon>Agaricomycetes</taxon>
        <taxon>Cantharellales</taxon>
        <taxon>Ceratobasidiaceae</taxon>
        <taxon>Rhizoctonia</taxon>
        <taxon>Rhizoctonia solani AG-1</taxon>
    </lineage>
</organism>
<name>A0A0B7FQ09_THACB</name>
<proteinExistence type="predicted"/>
<keyword evidence="3" id="KW-1185">Reference proteome</keyword>
<protein>
    <submittedName>
        <fullName evidence="2">Uncharacterized protein</fullName>
    </submittedName>
</protein>
<dbReference type="EMBL" id="LN679512">
    <property type="protein sequence ID" value="CEL60031.1"/>
    <property type="molecule type" value="Genomic_DNA"/>
</dbReference>
<feature type="compositionally biased region" description="Polar residues" evidence="1">
    <location>
        <begin position="111"/>
        <end position="123"/>
    </location>
</feature>
<evidence type="ECO:0000313" key="2">
    <source>
        <dbReference type="EMBL" id="CEL60031.1"/>
    </source>
</evidence>
<evidence type="ECO:0000313" key="3">
    <source>
        <dbReference type="Proteomes" id="UP000059188"/>
    </source>
</evidence>
<reference evidence="2 3" key="1">
    <citation type="submission" date="2014-11" db="EMBL/GenBank/DDBJ databases">
        <authorList>
            <person name="Wibberg Daniel"/>
        </authorList>
    </citation>
    <scope>NUCLEOTIDE SEQUENCE [LARGE SCALE GENOMIC DNA]</scope>
    <source>
        <strain evidence="2">Rhizoctonia solani AG1-IB 7/3/14</strain>
    </source>
</reference>
<accession>A0A0B7FQ09</accession>
<dbReference type="Proteomes" id="UP000059188">
    <property type="component" value="Unassembled WGS sequence"/>
</dbReference>